<sequence>MQPYTQHPVDRWRAQQQETLSDALAEETPIAFFYNGLPYAVMLATPQDLDDFALGFSISEQIIQHPDELKDLYLLPQADGIEIHLEIPQQRYAELANKQRNLTANTGCGLCGTKTLLQVVRHPTPIGIGCTLTDKSLQLALTHLQHYQPLNAVTGAIHAAAWVNLAGEINELREDVGRHNALDKLVGTILKKKIEVNQGFLLITSRASYEMIQKAATIGISLIVAISAPTALAVRLAEESNMTLIGFARGMNHTIYTHARRLIHTITEENNYANG</sequence>
<dbReference type="NCBIfam" id="TIGR00129">
    <property type="entry name" value="fdhD_narQ"/>
    <property type="match status" value="1"/>
</dbReference>
<evidence type="ECO:0000256" key="2">
    <source>
        <dbReference type="ARBA" id="ARBA00023150"/>
    </source>
</evidence>
<accession>I3CKG9</accession>
<dbReference type="OrthoDB" id="3197277at2"/>
<evidence type="ECO:0000256" key="1">
    <source>
        <dbReference type="ARBA" id="ARBA00022490"/>
    </source>
</evidence>
<dbReference type="Gene3D" id="3.40.140.10">
    <property type="entry name" value="Cytidine Deaminase, domain 2"/>
    <property type="match status" value="1"/>
</dbReference>
<dbReference type="Gene3D" id="3.10.20.10">
    <property type="match status" value="1"/>
</dbReference>
<proteinExistence type="inferred from homology"/>
<dbReference type="InterPro" id="IPR003786">
    <property type="entry name" value="FdhD"/>
</dbReference>
<dbReference type="PANTHER" id="PTHR30592">
    <property type="entry name" value="FORMATE DEHYDROGENASE"/>
    <property type="match status" value="1"/>
</dbReference>
<keyword evidence="2 3" id="KW-0501">Molybdenum cofactor biosynthesis</keyword>
<keyword evidence="5" id="KW-1185">Reference proteome</keyword>
<comment type="caution">
    <text evidence="3">Lacks conserved residue(s) required for the propagation of feature annotation.</text>
</comment>
<name>I3CKG9_9GAMM</name>
<dbReference type="GO" id="GO:0005737">
    <property type="term" value="C:cytoplasm"/>
    <property type="evidence" value="ECO:0007669"/>
    <property type="project" value="UniProtKB-SubCell"/>
</dbReference>
<comment type="similarity">
    <text evidence="3">Belongs to the FdhD family.</text>
</comment>
<gene>
    <name evidence="3" type="primary">fdhD</name>
    <name evidence="4" type="ORF">BegalDRAFT_3293</name>
</gene>
<dbReference type="PIRSF" id="PIRSF015626">
    <property type="entry name" value="FdhD"/>
    <property type="match status" value="1"/>
</dbReference>
<dbReference type="SUPFAM" id="SSF53927">
    <property type="entry name" value="Cytidine deaminase-like"/>
    <property type="match status" value="1"/>
</dbReference>
<protein>
    <recommendedName>
        <fullName evidence="3">Sulfur carrier protein FdhD</fullName>
    </recommendedName>
</protein>
<dbReference type="Proteomes" id="UP000005744">
    <property type="component" value="Unassembled WGS sequence"/>
</dbReference>
<dbReference type="HAMAP" id="MF_00187">
    <property type="entry name" value="FdhD"/>
    <property type="match status" value="1"/>
</dbReference>
<feature type="active site" description="Cysteine persulfide intermediate" evidence="3">
    <location>
        <position position="108"/>
    </location>
</feature>
<dbReference type="Pfam" id="PF02634">
    <property type="entry name" value="FdhD-NarQ"/>
    <property type="match status" value="1"/>
</dbReference>
<comment type="function">
    <text evidence="3">Required for formate dehydrogenase (FDH) activity. Acts as a sulfur carrier protein that transfers sulfur from IscS to the molybdenum cofactor prior to its insertion into FDH.</text>
</comment>
<comment type="subcellular location">
    <subcellularLocation>
        <location evidence="3">Cytoplasm</location>
    </subcellularLocation>
</comment>
<evidence type="ECO:0000313" key="4">
    <source>
        <dbReference type="EMBL" id="EIJ44112.1"/>
    </source>
</evidence>
<dbReference type="GO" id="GO:0097163">
    <property type="term" value="F:sulfur carrier activity"/>
    <property type="evidence" value="ECO:0007669"/>
    <property type="project" value="UniProtKB-UniRule"/>
</dbReference>
<reference evidence="4 5" key="1">
    <citation type="submission" date="2011-11" db="EMBL/GenBank/DDBJ databases">
        <title>Improved High-Quality Draft sequence of Beggiatoa alba B18lD.</title>
        <authorList>
            <consortium name="US DOE Joint Genome Institute"/>
            <person name="Lucas S."/>
            <person name="Han J."/>
            <person name="Lapidus A."/>
            <person name="Cheng J.-F."/>
            <person name="Goodwin L."/>
            <person name="Pitluck S."/>
            <person name="Peters L."/>
            <person name="Mikhailova N."/>
            <person name="Held B."/>
            <person name="Detter J.C."/>
            <person name="Han C."/>
            <person name="Tapia R."/>
            <person name="Land M."/>
            <person name="Hauser L."/>
            <person name="Kyrpides N."/>
            <person name="Ivanova N."/>
            <person name="Pagani I."/>
            <person name="Samuel K."/>
            <person name="Teske A."/>
            <person name="Mueller J."/>
            <person name="Woyke T."/>
        </authorList>
    </citation>
    <scope>NUCLEOTIDE SEQUENCE [LARGE SCALE GENOMIC DNA]</scope>
    <source>
        <strain evidence="4 5">B18LD</strain>
    </source>
</reference>
<evidence type="ECO:0000313" key="5">
    <source>
        <dbReference type="Proteomes" id="UP000005744"/>
    </source>
</evidence>
<dbReference type="AlphaFoldDB" id="I3CKG9"/>
<dbReference type="PANTHER" id="PTHR30592:SF1">
    <property type="entry name" value="SULFUR CARRIER PROTEIN FDHD"/>
    <property type="match status" value="1"/>
</dbReference>
<dbReference type="EMBL" id="JH600070">
    <property type="protein sequence ID" value="EIJ44112.1"/>
    <property type="molecule type" value="Genomic_DNA"/>
</dbReference>
<dbReference type="HOGENOM" id="CLU_056887_2_0_6"/>
<evidence type="ECO:0000256" key="3">
    <source>
        <dbReference type="HAMAP-Rule" id="MF_00187"/>
    </source>
</evidence>
<organism evidence="4 5">
    <name type="scientific">Beggiatoa alba B18LD</name>
    <dbReference type="NCBI Taxonomy" id="395493"/>
    <lineage>
        <taxon>Bacteria</taxon>
        <taxon>Pseudomonadati</taxon>
        <taxon>Pseudomonadota</taxon>
        <taxon>Gammaproteobacteria</taxon>
        <taxon>Thiotrichales</taxon>
        <taxon>Thiotrichaceae</taxon>
        <taxon>Beggiatoa</taxon>
    </lineage>
</organism>
<dbReference type="InterPro" id="IPR016193">
    <property type="entry name" value="Cytidine_deaminase-like"/>
</dbReference>
<dbReference type="GO" id="GO:0006777">
    <property type="term" value="P:Mo-molybdopterin cofactor biosynthetic process"/>
    <property type="evidence" value="ECO:0007669"/>
    <property type="project" value="UniProtKB-UniRule"/>
</dbReference>
<dbReference type="STRING" id="395493.BegalDRAFT_3293"/>
<dbReference type="eggNOG" id="COG1526">
    <property type="taxonomic scope" value="Bacteria"/>
</dbReference>
<dbReference type="RefSeq" id="WP_002691893.1">
    <property type="nucleotide sequence ID" value="NZ_JH600070.1"/>
</dbReference>
<keyword evidence="1 3" id="KW-0963">Cytoplasm</keyword>
<dbReference type="GO" id="GO:0016783">
    <property type="term" value="F:sulfurtransferase activity"/>
    <property type="evidence" value="ECO:0007669"/>
    <property type="project" value="InterPro"/>
</dbReference>